<dbReference type="GO" id="GO:0016491">
    <property type="term" value="F:oxidoreductase activity"/>
    <property type="evidence" value="ECO:0007669"/>
    <property type="project" value="UniProtKB-KW"/>
</dbReference>
<dbReference type="GO" id="GO:0005507">
    <property type="term" value="F:copper ion binding"/>
    <property type="evidence" value="ECO:0007669"/>
    <property type="project" value="InterPro"/>
</dbReference>
<comment type="caution">
    <text evidence="5">The sequence shown here is derived from an EMBL/GenBank/DDBJ whole genome shotgun (WGS) entry which is preliminary data.</text>
</comment>
<dbReference type="InterPro" id="IPR033138">
    <property type="entry name" value="Cu_oxidase_CS"/>
</dbReference>
<accession>A0A0F9DTY0</accession>
<feature type="domain" description="Plastocyanin-like" evidence="4">
    <location>
        <begin position="63"/>
        <end position="173"/>
    </location>
</feature>
<dbReference type="EMBL" id="LAZR01027600">
    <property type="protein sequence ID" value="KKL65234.1"/>
    <property type="molecule type" value="Genomic_DNA"/>
</dbReference>
<dbReference type="Gene3D" id="2.60.40.420">
    <property type="entry name" value="Cupredoxins - blue copper proteins"/>
    <property type="match status" value="1"/>
</dbReference>
<dbReference type="PROSITE" id="PS51318">
    <property type="entry name" value="TAT"/>
    <property type="match status" value="1"/>
</dbReference>
<evidence type="ECO:0000256" key="2">
    <source>
        <dbReference type="ARBA" id="ARBA00023002"/>
    </source>
</evidence>
<dbReference type="Pfam" id="PF07732">
    <property type="entry name" value="Cu-oxidase_3"/>
    <property type="match status" value="1"/>
</dbReference>
<evidence type="ECO:0000256" key="1">
    <source>
        <dbReference type="ARBA" id="ARBA00022723"/>
    </source>
</evidence>
<dbReference type="PROSITE" id="PS00079">
    <property type="entry name" value="MULTICOPPER_OXIDASE1"/>
    <property type="match status" value="1"/>
</dbReference>
<keyword evidence="3" id="KW-0186">Copper</keyword>
<dbReference type="SUPFAM" id="SSF49503">
    <property type="entry name" value="Cupredoxins"/>
    <property type="match status" value="1"/>
</dbReference>
<dbReference type="PANTHER" id="PTHR11709">
    <property type="entry name" value="MULTI-COPPER OXIDASE"/>
    <property type="match status" value="1"/>
</dbReference>
<name>A0A0F9DTY0_9ZZZZ</name>
<evidence type="ECO:0000256" key="3">
    <source>
        <dbReference type="ARBA" id="ARBA00023008"/>
    </source>
</evidence>
<evidence type="ECO:0000313" key="5">
    <source>
        <dbReference type="EMBL" id="KKL65234.1"/>
    </source>
</evidence>
<gene>
    <name evidence="5" type="ORF">LCGC14_2157040</name>
</gene>
<dbReference type="InterPro" id="IPR008972">
    <property type="entry name" value="Cupredoxin"/>
</dbReference>
<dbReference type="AlphaFoldDB" id="A0A0F9DTY0"/>
<sequence length="200" mass="21877">MGFKKSSQQVSTPRRRFVQGLIAGGVLAAFPSVLHAASSLVAGTITGTVPELSGKVIDLVIDESPVNFTGVVRMATTINGSIPAPTLRLKEGDDVTIRVTNKLSVPSSIHWHGIILPYQMDGVPGISFKGIMPGETFVYKFKLQQSGTYWYHSHSGFQEMTGMYGVLIIEPREKDIISADNEHVIQLSDWTDDDPMALFR</sequence>
<proteinExistence type="predicted"/>
<keyword evidence="1" id="KW-0479">Metal-binding</keyword>
<feature type="non-terminal residue" evidence="5">
    <location>
        <position position="200"/>
    </location>
</feature>
<keyword evidence="2" id="KW-0560">Oxidoreductase</keyword>
<protein>
    <recommendedName>
        <fullName evidence="4">Plastocyanin-like domain-containing protein</fullName>
    </recommendedName>
</protein>
<reference evidence="5" key="1">
    <citation type="journal article" date="2015" name="Nature">
        <title>Complex archaea that bridge the gap between prokaryotes and eukaryotes.</title>
        <authorList>
            <person name="Spang A."/>
            <person name="Saw J.H."/>
            <person name="Jorgensen S.L."/>
            <person name="Zaremba-Niedzwiedzka K."/>
            <person name="Martijn J."/>
            <person name="Lind A.E."/>
            <person name="van Eijk R."/>
            <person name="Schleper C."/>
            <person name="Guy L."/>
            <person name="Ettema T.J."/>
        </authorList>
    </citation>
    <scope>NUCLEOTIDE SEQUENCE</scope>
</reference>
<dbReference type="InterPro" id="IPR045087">
    <property type="entry name" value="Cu-oxidase_fam"/>
</dbReference>
<dbReference type="PANTHER" id="PTHR11709:SF394">
    <property type="entry name" value="FI03373P-RELATED"/>
    <property type="match status" value="1"/>
</dbReference>
<organism evidence="5">
    <name type="scientific">marine sediment metagenome</name>
    <dbReference type="NCBI Taxonomy" id="412755"/>
    <lineage>
        <taxon>unclassified sequences</taxon>
        <taxon>metagenomes</taxon>
        <taxon>ecological metagenomes</taxon>
    </lineage>
</organism>
<dbReference type="InterPro" id="IPR006311">
    <property type="entry name" value="TAT_signal"/>
</dbReference>
<dbReference type="InterPro" id="IPR011707">
    <property type="entry name" value="Cu-oxidase-like_N"/>
</dbReference>
<evidence type="ECO:0000259" key="4">
    <source>
        <dbReference type="Pfam" id="PF07732"/>
    </source>
</evidence>